<name>A0AAJ1WK51_9BACI</name>
<organism evidence="2 3">
    <name type="scientific">Oikeobacillus pervagus</name>
    <dbReference type="NCBI Taxonomy" id="1325931"/>
    <lineage>
        <taxon>Bacteria</taxon>
        <taxon>Bacillati</taxon>
        <taxon>Bacillota</taxon>
        <taxon>Bacilli</taxon>
        <taxon>Bacillales</taxon>
        <taxon>Bacillaceae</taxon>
        <taxon>Oikeobacillus</taxon>
    </lineage>
</organism>
<dbReference type="RefSeq" id="WP_307256745.1">
    <property type="nucleotide sequence ID" value="NZ_JAUSUC010000010.1"/>
</dbReference>
<feature type="transmembrane region" description="Helical" evidence="1">
    <location>
        <begin position="6"/>
        <end position="25"/>
    </location>
</feature>
<protein>
    <submittedName>
        <fullName evidence="2">Gas vesicle protein</fullName>
    </submittedName>
</protein>
<sequence>MDKKSLTYGFLIGGAISAVTTLLITPSSGKDIQLKFKTKKQHLKESSNQLKGEVLQLKQSVVSLAKEGKSAFNQLSTDLKSSIELWQKNIEPNKDAIQNELEEIKKSIDQLENTMKM</sequence>
<reference evidence="2" key="1">
    <citation type="submission" date="2023-07" db="EMBL/GenBank/DDBJ databases">
        <title>Genomic Encyclopedia of Type Strains, Phase IV (KMG-IV): sequencing the most valuable type-strain genomes for metagenomic binning, comparative biology and taxonomic classification.</title>
        <authorList>
            <person name="Goeker M."/>
        </authorList>
    </citation>
    <scope>NUCLEOTIDE SEQUENCE</scope>
    <source>
        <strain evidence="2">DSM 23947</strain>
    </source>
</reference>
<accession>A0AAJ1WK51</accession>
<dbReference type="PANTHER" id="PTHR35792">
    <property type="entry name" value="GENERAL STRESS PROTEIN"/>
    <property type="match status" value="1"/>
</dbReference>
<dbReference type="InterPro" id="IPR052928">
    <property type="entry name" value="Desiccation-related_membrane"/>
</dbReference>
<keyword evidence="1" id="KW-1133">Transmembrane helix</keyword>
<dbReference type="InterPro" id="IPR024623">
    <property type="entry name" value="YtxH"/>
</dbReference>
<evidence type="ECO:0000256" key="1">
    <source>
        <dbReference type="SAM" id="Phobius"/>
    </source>
</evidence>
<evidence type="ECO:0000313" key="2">
    <source>
        <dbReference type="EMBL" id="MDQ0214756.1"/>
    </source>
</evidence>
<dbReference type="PANTHER" id="PTHR35792:SF3">
    <property type="entry name" value="IG HYPOTHETICAL 17707"/>
    <property type="match status" value="1"/>
</dbReference>
<dbReference type="Proteomes" id="UP001237207">
    <property type="component" value="Unassembled WGS sequence"/>
</dbReference>
<keyword evidence="1" id="KW-0472">Membrane</keyword>
<keyword evidence="1" id="KW-0812">Transmembrane</keyword>
<proteinExistence type="predicted"/>
<dbReference type="EMBL" id="JAUSUC010000010">
    <property type="protein sequence ID" value="MDQ0214756.1"/>
    <property type="molecule type" value="Genomic_DNA"/>
</dbReference>
<keyword evidence="3" id="KW-1185">Reference proteome</keyword>
<dbReference type="AlphaFoldDB" id="A0AAJ1WK51"/>
<evidence type="ECO:0000313" key="3">
    <source>
        <dbReference type="Proteomes" id="UP001237207"/>
    </source>
</evidence>
<gene>
    <name evidence="2" type="ORF">J2S13_001153</name>
</gene>
<dbReference type="Pfam" id="PF12732">
    <property type="entry name" value="YtxH"/>
    <property type="match status" value="1"/>
</dbReference>
<comment type="caution">
    <text evidence="2">The sequence shown here is derived from an EMBL/GenBank/DDBJ whole genome shotgun (WGS) entry which is preliminary data.</text>
</comment>